<dbReference type="RefSeq" id="WP_058846990.1">
    <property type="nucleotide sequence ID" value="NZ_LOCL01000029.1"/>
</dbReference>
<dbReference type="Proteomes" id="UP000054804">
    <property type="component" value="Unassembled WGS sequence"/>
</dbReference>
<organism evidence="1 2">
    <name type="scientific">Streptomyces silvensis</name>
    <dbReference type="NCBI Taxonomy" id="1765722"/>
    <lineage>
        <taxon>Bacteria</taxon>
        <taxon>Bacillati</taxon>
        <taxon>Actinomycetota</taxon>
        <taxon>Actinomycetes</taxon>
        <taxon>Kitasatosporales</taxon>
        <taxon>Streptomycetaceae</taxon>
        <taxon>Streptomyces</taxon>
    </lineage>
</organism>
<sequence>MTEYISFVPFRREEWKAHPSKRAVRQAIAYDKGRGDLRIFSRGVSGTGAIFFLEVSRDDWEALFSG</sequence>
<gene>
    <name evidence="1" type="ORF">AT728_07290</name>
</gene>
<dbReference type="AlphaFoldDB" id="A0A0W7X7L8"/>
<evidence type="ECO:0000313" key="2">
    <source>
        <dbReference type="Proteomes" id="UP000054804"/>
    </source>
</evidence>
<protein>
    <submittedName>
        <fullName evidence="1">Uncharacterized protein</fullName>
    </submittedName>
</protein>
<proteinExistence type="predicted"/>
<dbReference type="EMBL" id="LOCL01000029">
    <property type="protein sequence ID" value="KUF18831.1"/>
    <property type="molecule type" value="Genomic_DNA"/>
</dbReference>
<comment type="caution">
    <text evidence="1">The sequence shown here is derived from an EMBL/GenBank/DDBJ whole genome shotgun (WGS) entry which is preliminary data.</text>
</comment>
<dbReference type="STRING" id="1765722.AT728_07290"/>
<dbReference type="OrthoDB" id="9952066at2"/>
<accession>A0A0W7X7L8</accession>
<keyword evidence="2" id="KW-1185">Reference proteome</keyword>
<name>A0A0W7X7L8_9ACTN</name>
<evidence type="ECO:0000313" key="1">
    <source>
        <dbReference type="EMBL" id="KUF18831.1"/>
    </source>
</evidence>
<reference evidence="1 2" key="1">
    <citation type="submission" date="2015-12" db="EMBL/GenBank/DDBJ databases">
        <title>Draft genome sequence of Streptomyces silvensis ATCC 53525, a producer of novel hormone antagonists.</title>
        <authorList>
            <person name="Johnston C.W."/>
            <person name="Li Y."/>
            <person name="Magarvey N.A."/>
        </authorList>
    </citation>
    <scope>NUCLEOTIDE SEQUENCE [LARGE SCALE GENOMIC DNA]</scope>
    <source>
        <strain evidence="1 2">ATCC 53525</strain>
    </source>
</reference>